<accession>A0AAN9RZY8</accession>
<dbReference type="EMBL" id="JAYMYS010000007">
    <property type="protein sequence ID" value="KAK7386165.1"/>
    <property type="molecule type" value="Genomic_DNA"/>
</dbReference>
<comment type="caution">
    <text evidence="1">The sequence shown here is derived from an EMBL/GenBank/DDBJ whole genome shotgun (WGS) entry which is preliminary data.</text>
</comment>
<gene>
    <name evidence="1" type="ORF">VNO78_26192</name>
</gene>
<sequence length="70" mass="7916">MKISFSHFVMPLPYPNFLSSNRARSSLRLSCSDYFPGNSPGGAPPHRSFSLCLFRNPRETKFKTPAIQKP</sequence>
<name>A0AAN9RZY8_PSOTE</name>
<reference evidence="1 2" key="1">
    <citation type="submission" date="2024-01" db="EMBL/GenBank/DDBJ databases">
        <title>The genomes of 5 underutilized Papilionoideae crops provide insights into root nodulation and disease resistanc.</title>
        <authorList>
            <person name="Jiang F."/>
        </authorList>
    </citation>
    <scope>NUCLEOTIDE SEQUENCE [LARGE SCALE GENOMIC DNA]</scope>
    <source>
        <strain evidence="1">DUOXIRENSHENG_FW03</strain>
        <tissue evidence="1">Leaves</tissue>
    </source>
</reference>
<proteinExistence type="predicted"/>
<organism evidence="1 2">
    <name type="scientific">Psophocarpus tetragonolobus</name>
    <name type="common">Winged bean</name>
    <name type="synonym">Dolichos tetragonolobus</name>
    <dbReference type="NCBI Taxonomy" id="3891"/>
    <lineage>
        <taxon>Eukaryota</taxon>
        <taxon>Viridiplantae</taxon>
        <taxon>Streptophyta</taxon>
        <taxon>Embryophyta</taxon>
        <taxon>Tracheophyta</taxon>
        <taxon>Spermatophyta</taxon>
        <taxon>Magnoliopsida</taxon>
        <taxon>eudicotyledons</taxon>
        <taxon>Gunneridae</taxon>
        <taxon>Pentapetalae</taxon>
        <taxon>rosids</taxon>
        <taxon>fabids</taxon>
        <taxon>Fabales</taxon>
        <taxon>Fabaceae</taxon>
        <taxon>Papilionoideae</taxon>
        <taxon>50 kb inversion clade</taxon>
        <taxon>NPAAA clade</taxon>
        <taxon>indigoferoid/millettioid clade</taxon>
        <taxon>Phaseoleae</taxon>
        <taxon>Psophocarpus</taxon>
    </lineage>
</organism>
<dbReference type="AlphaFoldDB" id="A0AAN9RZY8"/>
<dbReference type="Proteomes" id="UP001386955">
    <property type="component" value="Unassembled WGS sequence"/>
</dbReference>
<evidence type="ECO:0000313" key="1">
    <source>
        <dbReference type="EMBL" id="KAK7386165.1"/>
    </source>
</evidence>
<keyword evidence="2" id="KW-1185">Reference proteome</keyword>
<protein>
    <submittedName>
        <fullName evidence="1">Uncharacterized protein</fullName>
    </submittedName>
</protein>
<evidence type="ECO:0000313" key="2">
    <source>
        <dbReference type="Proteomes" id="UP001386955"/>
    </source>
</evidence>